<comment type="caution">
    <text evidence="3">The sequence shown here is derived from an EMBL/GenBank/DDBJ whole genome shotgun (WGS) entry which is preliminary data.</text>
</comment>
<evidence type="ECO:0000259" key="2">
    <source>
        <dbReference type="Pfam" id="PF18423"/>
    </source>
</evidence>
<accession>A0ABQ2F016</accession>
<name>A0ABQ2F016_9DEIO</name>
<sequence length="118" mass="12589">MKLVTLKALLTSTALATLDPDEAYRFCLDAVCEVVYFTSKCEYGQVDVKVPVFQKNQTASTPVCYCFGHTRANLETATRNQQADAIPPQSRRTSKPAGAGVNGTTPRAAAASGTSTAR</sequence>
<organism evidence="3 4">
    <name type="scientific">Deinococcus malanensis</name>
    <dbReference type="NCBI Taxonomy" id="1706855"/>
    <lineage>
        <taxon>Bacteria</taxon>
        <taxon>Thermotogati</taxon>
        <taxon>Deinococcota</taxon>
        <taxon>Deinococci</taxon>
        <taxon>Deinococcales</taxon>
        <taxon>Deinococcaceae</taxon>
        <taxon>Deinococcus</taxon>
    </lineage>
</organism>
<evidence type="ECO:0000313" key="4">
    <source>
        <dbReference type="Proteomes" id="UP000647587"/>
    </source>
</evidence>
<feature type="region of interest" description="Disordered" evidence="1">
    <location>
        <begin position="77"/>
        <end position="118"/>
    </location>
</feature>
<reference evidence="4" key="1">
    <citation type="journal article" date="2019" name="Int. J. Syst. Evol. Microbiol.">
        <title>The Global Catalogue of Microorganisms (GCM) 10K type strain sequencing project: providing services to taxonomists for standard genome sequencing and annotation.</title>
        <authorList>
            <consortium name="The Broad Institute Genomics Platform"/>
            <consortium name="The Broad Institute Genome Sequencing Center for Infectious Disease"/>
            <person name="Wu L."/>
            <person name="Ma J."/>
        </authorList>
    </citation>
    <scope>NUCLEOTIDE SEQUENCE [LARGE SCALE GENOMIC DNA]</scope>
    <source>
        <strain evidence="4">JCM 30331</strain>
    </source>
</reference>
<feature type="domain" description="CopZ zinc binding" evidence="2">
    <location>
        <begin position="2"/>
        <end position="48"/>
    </location>
</feature>
<evidence type="ECO:0000256" key="1">
    <source>
        <dbReference type="SAM" id="MobiDB-lite"/>
    </source>
</evidence>
<dbReference type="Gene3D" id="2.20.25.270">
    <property type="match status" value="1"/>
</dbReference>
<gene>
    <name evidence="3" type="ORF">GCM10008955_30370</name>
</gene>
<dbReference type="Pfam" id="PF18423">
    <property type="entry name" value="zf_CopZ"/>
    <property type="match status" value="1"/>
</dbReference>
<evidence type="ECO:0000313" key="3">
    <source>
        <dbReference type="EMBL" id="GGK34240.1"/>
    </source>
</evidence>
<dbReference type="InterPro" id="IPR041854">
    <property type="entry name" value="BFD-like_2Fe2S-bd_dom_sf"/>
</dbReference>
<dbReference type="EMBL" id="BMPP01000014">
    <property type="protein sequence ID" value="GGK34240.1"/>
    <property type="molecule type" value="Genomic_DNA"/>
</dbReference>
<feature type="compositionally biased region" description="Low complexity" evidence="1">
    <location>
        <begin position="103"/>
        <end position="118"/>
    </location>
</feature>
<dbReference type="Proteomes" id="UP000647587">
    <property type="component" value="Unassembled WGS sequence"/>
</dbReference>
<proteinExistence type="predicted"/>
<dbReference type="InterPro" id="IPR040890">
    <property type="entry name" value="Znf_CopZ"/>
</dbReference>
<dbReference type="RefSeq" id="WP_386841279.1">
    <property type="nucleotide sequence ID" value="NZ_JBHUEV010000005.1"/>
</dbReference>
<dbReference type="Gene3D" id="1.10.10.1100">
    <property type="entry name" value="BFD-like [2Fe-2S]-binding domain"/>
    <property type="match status" value="1"/>
</dbReference>
<protein>
    <recommendedName>
        <fullName evidence="2">CopZ zinc binding domain-containing protein</fullName>
    </recommendedName>
</protein>
<keyword evidence="4" id="KW-1185">Reference proteome</keyword>